<evidence type="ECO:0000256" key="7">
    <source>
        <dbReference type="ARBA" id="ARBA00022618"/>
    </source>
</evidence>
<dbReference type="EMBL" id="JACCKD010000006">
    <property type="protein sequence ID" value="MBA0127081.1"/>
    <property type="molecule type" value="Genomic_DNA"/>
</dbReference>
<gene>
    <name evidence="16" type="ORF">H0B56_16140</name>
</gene>
<dbReference type="RefSeq" id="WP_180893919.1">
    <property type="nucleotide sequence ID" value="NZ_JACCKD010000006.1"/>
</dbReference>
<evidence type="ECO:0000256" key="4">
    <source>
        <dbReference type="ARBA" id="ARBA00011160"/>
    </source>
</evidence>
<dbReference type="AlphaFoldDB" id="A0A838ACZ0"/>
<evidence type="ECO:0000313" key="16">
    <source>
        <dbReference type="EMBL" id="MBA0127081.1"/>
    </source>
</evidence>
<evidence type="ECO:0000256" key="1">
    <source>
        <dbReference type="ARBA" id="ARBA00003552"/>
    </source>
</evidence>
<feature type="transmembrane region" description="Helical" evidence="13">
    <location>
        <begin position="21"/>
        <end position="41"/>
    </location>
</feature>
<evidence type="ECO:0000256" key="8">
    <source>
        <dbReference type="ARBA" id="ARBA00022692"/>
    </source>
</evidence>
<feature type="transmembrane region" description="Helical" evidence="13">
    <location>
        <begin position="175"/>
        <end position="200"/>
    </location>
</feature>
<dbReference type="GO" id="GO:0051301">
    <property type="term" value="P:cell division"/>
    <property type="evidence" value="ECO:0007669"/>
    <property type="project" value="UniProtKB-KW"/>
</dbReference>
<evidence type="ECO:0000256" key="2">
    <source>
        <dbReference type="ARBA" id="ARBA00004651"/>
    </source>
</evidence>
<accession>A0A838ACZ0</accession>
<keyword evidence="8 13" id="KW-0812">Transmembrane</keyword>
<evidence type="ECO:0000256" key="5">
    <source>
        <dbReference type="ARBA" id="ARBA00021907"/>
    </source>
</evidence>
<comment type="subcellular location">
    <subcellularLocation>
        <location evidence="2">Cell membrane</location>
        <topology evidence="2">Multi-pass membrane protein</topology>
    </subcellularLocation>
</comment>
<keyword evidence="9 13" id="KW-1133">Transmembrane helix</keyword>
<dbReference type="Pfam" id="PF02687">
    <property type="entry name" value="FtsX"/>
    <property type="match status" value="1"/>
</dbReference>
<dbReference type="InterPro" id="IPR047929">
    <property type="entry name" value="FtsX_actino"/>
</dbReference>
<evidence type="ECO:0000256" key="13">
    <source>
        <dbReference type="SAM" id="Phobius"/>
    </source>
</evidence>
<feature type="domain" description="ABC3 transporter permease C-terminal" evidence="14">
    <location>
        <begin position="179"/>
        <end position="297"/>
    </location>
</feature>
<evidence type="ECO:0000256" key="9">
    <source>
        <dbReference type="ARBA" id="ARBA00022989"/>
    </source>
</evidence>
<proteinExistence type="inferred from homology"/>
<reference evidence="16 17" key="1">
    <citation type="submission" date="2020-07" db="EMBL/GenBank/DDBJ databases">
        <title>Genome of Haloechinothrix sp.</title>
        <authorList>
            <person name="Tang S.-K."/>
            <person name="Yang L."/>
            <person name="Zhu W.-Y."/>
        </authorList>
    </citation>
    <scope>NUCLEOTIDE SEQUENCE [LARGE SCALE GENOMIC DNA]</scope>
    <source>
        <strain evidence="16 17">YIM 98757</strain>
    </source>
</reference>
<dbReference type="GO" id="GO:0005886">
    <property type="term" value="C:plasma membrane"/>
    <property type="evidence" value="ECO:0007669"/>
    <property type="project" value="UniProtKB-SubCell"/>
</dbReference>
<keyword evidence="7 12" id="KW-0132">Cell division</keyword>
<name>A0A838ACZ0_9PSEU</name>
<dbReference type="NCBIfam" id="NF038346">
    <property type="entry name" value="FtsX_actino"/>
    <property type="match status" value="1"/>
</dbReference>
<comment type="function">
    <text evidence="1">Part of the ABC transporter FtsEX involved in cellular division.</text>
</comment>
<evidence type="ECO:0000259" key="14">
    <source>
        <dbReference type="Pfam" id="PF02687"/>
    </source>
</evidence>
<keyword evidence="6 12" id="KW-1003">Cell membrane</keyword>
<evidence type="ECO:0000256" key="6">
    <source>
        <dbReference type="ARBA" id="ARBA00022475"/>
    </source>
</evidence>
<dbReference type="InterPro" id="IPR040690">
    <property type="entry name" value="FtsX_ECD"/>
</dbReference>
<feature type="transmembrane region" description="Helical" evidence="13">
    <location>
        <begin position="268"/>
        <end position="295"/>
    </location>
</feature>
<dbReference type="InterPro" id="IPR004513">
    <property type="entry name" value="FtsX"/>
</dbReference>
<evidence type="ECO:0000313" key="17">
    <source>
        <dbReference type="Proteomes" id="UP000582974"/>
    </source>
</evidence>
<comment type="similarity">
    <text evidence="3 12">Belongs to the ABC-4 integral membrane protein family. FtsX subfamily.</text>
</comment>
<dbReference type="PIRSF" id="PIRSF003097">
    <property type="entry name" value="FtsX"/>
    <property type="match status" value="1"/>
</dbReference>
<dbReference type="Proteomes" id="UP000582974">
    <property type="component" value="Unassembled WGS sequence"/>
</dbReference>
<evidence type="ECO:0000256" key="3">
    <source>
        <dbReference type="ARBA" id="ARBA00007379"/>
    </source>
</evidence>
<feature type="domain" description="FtsX extracellular" evidence="15">
    <location>
        <begin position="56"/>
        <end position="155"/>
    </location>
</feature>
<keyword evidence="10 12" id="KW-0472">Membrane</keyword>
<evidence type="ECO:0000256" key="10">
    <source>
        <dbReference type="ARBA" id="ARBA00023136"/>
    </source>
</evidence>
<sequence>MRASFVFSEVVTGLRRNVTMTIAMILTTAISLAMLGGGLLITQTVDLTKERYLDDIEVSIFLTDDVSANDESCTEDPCAGLRKSLEESDEVETVIYQSRDEAYESFQRIFEEQPELVELARPEALPASLRVRLVDPERADVITEEYEGEAGIAQIQDQGVFLERLIDGLNSFRNITLVGSLALLAAALLLIANMVQISAFTRRTEVGIMRLVGATRWYTQLPFLLEAMVAGVIGAILAAGSLVGLQLFVVDGVLAELREAGIISLPSLLYTVLIVAPVLLISAMVISAITGYVTLRMYVRH</sequence>
<comment type="subunit">
    <text evidence="4">Forms a membrane-associated complex with FtsE.</text>
</comment>
<comment type="caution">
    <text evidence="16">The sequence shown here is derived from an EMBL/GenBank/DDBJ whole genome shotgun (WGS) entry which is preliminary data.</text>
</comment>
<keyword evidence="11 12" id="KW-0131">Cell cycle</keyword>
<protein>
    <recommendedName>
        <fullName evidence="5 12">Cell division protein FtsX</fullName>
    </recommendedName>
</protein>
<evidence type="ECO:0000256" key="12">
    <source>
        <dbReference type="PIRNR" id="PIRNR003097"/>
    </source>
</evidence>
<dbReference type="PANTHER" id="PTHR47755:SF1">
    <property type="entry name" value="CELL DIVISION PROTEIN FTSX"/>
    <property type="match status" value="1"/>
</dbReference>
<evidence type="ECO:0000256" key="11">
    <source>
        <dbReference type="ARBA" id="ARBA00023306"/>
    </source>
</evidence>
<feature type="transmembrane region" description="Helical" evidence="13">
    <location>
        <begin position="221"/>
        <end position="248"/>
    </location>
</feature>
<keyword evidence="17" id="KW-1185">Reference proteome</keyword>
<evidence type="ECO:0000259" key="15">
    <source>
        <dbReference type="Pfam" id="PF18075"/>
    </source>
</evidence>
<dbReference type="Gene3D" id="3.30.70.3040">
    <property type="match status" value="1"/>
</dbReference>
<dbReference type="InterPro" id="IPR003838">
    <property type="entry name" value="ABC3_permease_C"/>
</dbReference>
<dbReference type="PANTHER" id="PTHR47755">
    <property type="entry name" value="CELL DIVISION PROTEIN FTSX"/>
    <property type="match status" value="1"/>
</dbReference>
<dbReference type="Pfam" id="PF18075">
    <property type="entry name" value="FtsX_ECD"/>
    <property type="match status" value="1"/>
</dbReference>
<organism evidence="16 17">
    <name type="scientific">Haloechinothrix aidingensis</name>
    <dbReference type="NCBI Taxonomy" id="2752311"/>
    <lineage>
        <taxon>Bacteria</taxon>
        <taxon>Bacillati</taxon>
        <taxon>Actinomycetota</taxon>
        <taxon>Actinomycetes</taxon>
        <taxon>Pseudonocardiales</taxon>
        <taxon>Pseudonocardiaceae</taxon>
        <taxon>Haloechinothrix</taxon>
    </lineage>
</organism>